<proteinExistence type="predicted"/>
<protein>
    <recommendedName>
        <fullName evidence="3">Resolvase/invertase-type recombinase catalytic domain-containing protein</fullName>
    </recommendedName>
</protein>
<dbReference type="SUPFAM" id="SSF53041">
    <property type="entry name" value="Resolvase-like"/>
    <property type="match status" value="1"/>
</dbReference>
<dbReference type="PANTHER" id="PTHR30461">
    <property type="entry name" value="DNA-INVERTASE FROM LAMBDOID PROPHAGE"/>
    <property type="match status" value="1"/>
</dbReference>
<feature type="non-terminal residue" evidence="4">
    <location>
        <position position="125"/>
    </location>
</feature>
<dbReference type="EMBL" id="LAZR01053966">
    <property type="protein sequence ID" value="KKK79574.1"/>
    <property type="molecule type" value="Genomic_DNA"/>
</dbReference>
<dbReference type="CDD" id="cd03768">
    <property type="entry name" value="SR_ResInv"/>
    <property type="match status" value="1"/>
</dbReference>
<feature type="domain" description="Resolvase/invertase-type recombinase catalytic" evidence="3">
    <location>
        <begin position="3"/>
        <end position="125"/>
    </location>
</feature>
<dbReference type="AlphaFoldDB" id="A0A0F9AM64"/>
<dbReference type="Pfam" id="PF00239">
    <property type="entry name" value="Resolvase"/>
    <property type="match status" value="1"/>
</dbReference>
<dbReference type="GO" id="GO:0003677">
    <property type="term" value="F:DNA binding"/>
    <property type="evidence" value="ECO:0007669"/>
    <property type="project" value="UniProtKB-KW"/>
</dbReference>
<keyword evidence="2" id="KW-0233">DNA recombination</keyword>
<dbReference type="Gene3D" id="3.40.50.1390">
    <property type="entry name" value="Resolvase, N-terminal catalytic domain"/>
    <property type="match status" value="1"/>
</dbReference>
<dbReference type="GO" id="GO:0000150">
    <property type="term" value="F:DNA strand exchange activity"/>
    <property type="evidence" value="ECO:0007669"/>
    <property type="project" value="InterPro"/>
</dbReference>
<evidence type="ECO:0000256" key="2">
    <source>
        <dbReference type="ARBA" id="ARBA00023172"/>
    </source>
</evidence>
<gene>
    <name evidence="4" type="ORF">LCGC14_2832150</name>
</gene>
<evidence type="ECO:0000256" key="1">
    <source>
        <dbReference type="ARBA" id="ARBA00023125"/>
    </source>
</evidence>
<accession>A0A0F9AM64</accession>
<dbReference type="SMART" id="SM00857">
    <property type="entry name" value="Resolvase"/>
    <property type="match status" value="1"/>
</dbReference>
<reference evidence="4" key="1">
    <citation type="journal article" date="2015" name="Nature">
        <title>Complex archaea that bridge the gap between prokaryotes and eukaryotes.</title>
        <authorList>
            <person name="Spang A."/>
            <person name="Saw J.H."/>
            <person name="Jorgensen S.L."/>
            <person name="Zaremba-Niedzwiedzka K."/>
            <person name="Martijn J."/>
            <person name="Lind A.E."/>
            <person name="van Eijk R."/>
            <person name="Schleper C."/>
            <person name="Guy L."/>
            <person name="Ettema T.J."/>
        </authorList>
    </citation>
    <scope>NUCLEOTIDE SEQUENCE</scope>
</reference>
<name>A0A0F9AM64_9ZZZZ</name>
<sequence>MKRCVIYSRVSSDHQDYERQTNDLKQCAKDKKYIIDYEKEIFPEEISATKQGRDLKNRKVFMAMREYIREHDIKIILMWEVSRLARNAANALVALEELKAEQVNVHFYNGGLDSLDPQKWLTIQI</sequence>
<dbReference type="InterPro" id="IPR036162">
    <property type="entry name" value="Resolvase-like_N_sf"/>
</dbReference>
<comment type="caution">
    <text evidence="4">The sequence shown here is derived from an EMBL/GenBank/DDBJ whole genome shotgun (WGS) entry which is preliminary data.</text>
</comment>
<evidence type="ECO:0000259" key="3">
    <source>
        <dbReference type="PROSITE" id="PS51736"/>
    </source>
</evidence>
<dbReference type="PANTHER" id="PTHR30461:SF2">
    <property type="entry name" value="SERINE RECOMBINASE PINE-RELATED"/>
    <property type="match status" value="1"/>
</dbReference>
<dbReference type="InterPro" id="IPR050639">
    <property type="entry name" value="SSR_resolvase"/>
</dbReference>
<dbReference type="InterPro" id="IPR006119">
    <property type="entry name" value="Resolv_N"/>
</dbReference>
<dbReference type="PROSITE" id="PS51736">
    <property type="entry name" value="RECOMBINASES_3"/>
    <property type="match status" value="1"/>
</dbReference>
<keyword evidence="1" id="KW-0238">DNA-binding</keyword>
<evidence type="ECO:0000313" key="4">
    <source>
        <dbReference type="EMBL" id="KKK79574.1"/>
    </source>
</evidence>
<organism evidence="4">
    <name type="scientific">marine sediment metagenome</name>
    <dbReference type="NCBI Taxonomy" id="412755"/>
    <lineage>
        <taxon>unclassified sequences</taxon>
        <taxon>metagenomes</taxon>
        <taxon>ecological metagenomes</taxon>
    </lineage>
</organism>